<proteinExistence type="predicted"/>
<sequence length="124" mass="15064">MTIVFDKLTAKNFQAYALNNYDDPQCIDIDDFQEDVRRFRYLKRLLHRYHENGELRERLMLNHLITLFNVFGFDPCMRMLQFKINEDSYWSSIKTMLLYLGYIGEDWETDIPIDDVLAQRLREL</sequence>
<evidence type="ECO:0000313" key="1">
    <source>
        <dbReference type="EMBL" id="SVB32455.1"/>
    </source>
</evidence>
<dbReference type="InterPro" id="IPR055631">
    <property type="entry name" value="DUF7207"/>
</dbReference>
<name>A0A382D2A4_9ZZZZ</name>
<dbReference type="Pfam" id="PF23837">
    <property type="entry name" value="DUF7207"/>
    <property type="match status" value="1"/>
</dbReference>
<dbReference type="EMBL" id="UINC01037249">
    <property type="protein sequence ID" value="SVB32455.1"/>
    <property type="molecule type" value="Genomic_DNA"/>
</dbReference>
<dbReference type="AlphaFoldDB" id="A0A382D2A4"/>
<protein>
    <submittedName>
        <fullName evidence="1">Uncharacterized protein</fullName>
    </submittedName>
</protein>
<gene>
    <name evidence="1" type="ORF">METZ01_LOCUS185309</name>
</gene>
<organism evidence="1">
    <name type="scientific">marine metagenome</name>
    <dbReference type="NCBI Taxonomy" id="408172"/>
    <lineage>
        <taxon>unclassified sequences</taxon>
        <taxon>metagenomes</taxon>
        <taxon>ecological metagenomes</taxon>
    </lineage>
</organism>
<accession>A0A382D2A4</accession>
<reference evidence="1" key="1">
    <citation type="submission" date="2018-05" db="EMBL/GenBank/DDBJ databases">
        <authorList>
            <person name="Lanie J.A."/>
            <person name="Ng W.-L."/>
            <person name="Kazmierczak K.M."/>
            <person name="Andrzejewski T.M."/>
            <person name="Davidsen T.M."/>
            <person name="Wayne K.J."/>
            <person name="Tettelin H."/>
            <person name="Glass J.I."/>
            <person name="Rusch D."/>
            <person name="Podicherti R."/>
            <person name="Tsui H.-C.T."/>
            <person name="Winkler M.E."/>
        </authorList>
    </citation>
    <scope>NUCLEOTIDE SEQUENCE</scope>
</reference>